<dbReference type="PANTHER" id="PTHR33222">
    <property type="match status" value="1"/>
</dbReference>
<keyword evidence="3" id="KW-0812">Transmembrane</keyword>
<reference evidence="5 6" key="1">
    <citation type="journal article" date="2021" name="Hortic Res">
        <title>Chromosome-scale assembly of the Dendrobium chrysotoxum genome enhances the understanding of orchid evolution.</title>
        <authorList>
            <person name="Zhang Y."/>
            <person name="Zhang G.Q."/>
            <person name="Zhang D."/>
            <person name="Liu X.D."/>
            <person name="Xu X.Y."/>
            <person name="Sun W.H."/>
            <person name="Yu X."/>
            <person name="Zhu X."/>
            <person name="Wang Z.W."/>
            <person name="Zhao X."/>
            <person name="Zhong W.Y."/>
            <person name="Chen H."/>
            <person name="Yin W.L."/>
            <person name="Huang T."/>
            <person name="Niu S.C."/>
            <person name="Liu Z.J."/>
        </authorList>
    </citation>
    <scope>NUCLEOTIDE SEQUENCE [LARGE SCALE GENOMIC DNA]</scope>
    <source>
        <strain evidence="5">Lindl</strain>
    </source>
</reference>
<feature type="transmembrane region" description="Helical" evidence="3">
    <location>
        <begin position="147"/>
        <end position="169"/>
    </location>
</feature>
<evidence type="ECO:0000259" key="4">
    <source>
        <dbReference type="Pfam" id="PF14159"/>
    </source>
</evidence>
<accession>A0AAV7GJX3</accession>
<feature type="transmembrane region" description="Helical" evidence="3">
    <location>
        <begin position="175"/>
        <end position="193"/>
    </location>
</feature>
<gene>
    <name evidence="5" type="ORF">IEQ34_013987</name>
</gene>
<keyword evidence="6" id="KW-1185">Reference proteome</keyword>
<dbReference type="EMBL" id="JAGFBR010000013">
    <property type="protein sequence ID" value="KAH0456080.1"/>
    <property type="molecule type" value="Genomic_DNA"/>
</dbReference>
<protein>
    <recommendedName>
        <fullName evidence="4">Cyanobacterial aminoacyl-tRNA synthetase CAAD domain-containing protein</fullName>
    </recommendedName>
</protein>
<evidence type="ECO:0000256" key="3">
    <source>
        <dbReference type="SAM" id="Phobius"/>
    </source>
</evidence>
<feature type="region of interest" description="Disordered" evidence="2">
    <location>
        <begin position="1"/>
        <end position="23"/>
    </location>
</feature>
<dbReference type="InterPro" id="IPR025564">
    <property type="entry name" value="CAAD_dom"/>
</dbReference>
<evidence type="ECO:0000256" key="1">
    <source>
        <dbReference type="ARBA" id="ARBA00004141"/>
    </source>
</evidence>
<dbReference type="InterPro" id="IPR033344">
    <property type="entry name" value="CURT1"/>
</dbReference>
<sequence>MGEGPMARLIDKSPTLLPGGGPVAARRRYGNDGLVARRPMASATGTGIRILASSPTPADRRLNSHQPVLVVNPHSIGLNSLPPPLQVSSPIRHPQDREFLKPVFYSHKSTRNIVVMATGERPAEVATELPEIVTTIQEAWDRLDDKYAVASLAFATVIALYGSIGLISAIDRLPLVPGVFELIGIGYTGWFAYRYLVFKPDREALIAKVKSIYGDVIGSG</sequence>
<comment type="subcellular location">
    <subcellularLocation>
        <location evidence="1">Membrane</location>
        <topology evidence="1">Multi-pass membrane protein</topology>
    </subcellularLocation>
</comment>
<dbReference type="PANTHER" id="PTHR33222:SF9">
    <property type="entry name" value="PROTEIN CURVATURE THYLAKOID 1B, CHLOROPLASTIC"/>
    <property type="match status" value="1"/>
</dbReference>
<comment type="caution">
    <text evidence="5">The sequence shown here is derived from an EMBL/GenBank/DDBJ whole genome shotgun (WGS) entry which is preliminary data.</text>
</comment>
<keyword evidence="3" id="KW-1133">Transmembrane helix</keyword>
<evidence type="ECO:0000256" key="2">
    <source>
        <dbReference type="SAM" id="MobiDB-lite"/>
    </source>
</evidence>
<evidence type="ECO:0000313" key="5">
    <source>
        <dbReference type="EMBL" id="KAH0456080.1"/>
    </source>
</evidence>
<dbReference type="GO" id="GO:0009535">
    <property type="term" value="C:chloroplast thylakoid membrane"/>
    <property type="evidence" value="ECO:0007669"/>
    <property type="project" value="TreeGrafter"/>
</dbReference>
<dbReference type="AlphaFoldDB" id="A0AAV7GJX3"/>
<name>A0AAV7GJX3_DENCH</name>
<dbReference type="Pfam" id="PF14159">
    <property type="entry name" value="CAAD"/>
    <property type="match status" value="1"/>
</dbReference>
<organism evidence="5 6">
    <name type="scientific">Dendrobium chrysotoxum</name>
    <name type="common">Orchid</name>
    <dbReference type="NCBI Taxonomy" id="161865"/>
    <lineage>
        <taxon>Eukaryota</taxon>
        <taxon>Viridiplantae</taxon>
        <taxon>Streptophyta</taxon>
        <taxon>Embryophyta</taxon>
        <taxon>Tracheophyta</taxon>
        <taxon>Spermatophyta</taxon>
        <taxon>Magnoliopsida</taxon>
        <taxon>Liliopsida</taxon>
        <taxon>Asparagales</taxon>
        <taxon>Orchidaceae</taxon>
        <taxon>Epidendroideae</taxon>
        <taxon>Malaxideae</taxon>
        <taxon>Dendrobiinae</taxon>
        <taxon>Dendrobium</taxon>
    </lineage>
</organism>
<dbReference type="Proteomes" id="UP000775213">
    <property type="component" value="Unassembled WGS sequence"/>
</dbReference>
<keyword evidence="3" id="KW-0472">Membrane</keyword>
<evidence type="ECO:0000313" key="6">
    <source>
        <dbReference type="Proteomes" id="UP000775213"/>
    </source>
</evidence>
<feature type="domain" description="Cyanobacterial aminoacyl-tRNA synthetase CAAD" evidence="4">
    <location>
        <begin position="135"/>
        <end position="218"/>
    </location>
</feature>
<proteinExistence type="predicted"/>